<keyword evidence="2" id="KW-1185">Reference proteome</keyword>
<sequence length="211" mass="22878">MLVLVSFRLSVTRIASVVAQAVVAAIQSPTPSAVVDTRDVPLNGRSETGAQVQGPVASALEHLTGENNLVVRPPSFGSHVQFNSITIQIDVLVSPKIKAKIWVNEFIEFGSLLNPYVGERKYQLSLAQSGSSVPTLSLDGHPIRLNPYTALMHGHQPSRFFLGGVYNSKFSQEAPKLTKYVEVVPDLAARGANLRFYDTQFRSGATTNKST</sequence>
<evidence type="ECO:0000313" key="2">
    <source>
        <dbReference type="Proteomes" id="UP001152795"/>
    </source>
</evidence>
<gene>
    <name evidence="1" type="ORF">PACLA_8A042781</name>
</gene>
<evidence type="ECO:0000313" key="1">
    <source>
        <dbReference type="EMBL" id="CAB4005891.1"/>
    </source>
</evidence>
<dbReference type="EMBL" id="CACRXK020005344">
    <property type="protein sequence ID" value="CAB4005891.1"/>
    <property type="molecule type" value="Genomic_DNA"/>
</dbReference>
<dbReference type="OrthoDB" id="5988538at2759"/>
<proteinExistence type="predicted"/>
<reference evidence="1" key="1">
    <citation type="submission" date="2020-04" db="EMBL/GenBank/DDBJ databases">
        <authorList>
            <person name="Alioto T."/>
            <person name="Alioto T."/>
            <person name="Gomez Garrido J."/>
        </authorList>
    </citation>
    <scope>NUCLEOTIDE SEQUENCE</scope>
    <source>
        <strain evidence="1">A484AB</strain>
    </source>
</reference>
<organism evidence="1 2">
    <name type="scientific">Paramuricea clavata</name>
    <name type="common">Red gorgonian</name>
    <name type="synonym">Violescent sea-whip</name>
    <dbReference type="NCBI Taxonomy" id="317549"/>
    <lineage>
        <taxon>Eukaryota</taxon>
        <taxon>Metazoa</taxon>
        <taxon>Cnidaria</taxon>
        <taxon>Anthozoa</taxon>
        <taxon>Octocorallia</taxon>
        <taxon>Malacalcyonacea</taxon>
        <taxon>Plexauridae</taxon>
        <taxon>Paramuricea</taxon>
    </lineage>
</organism>
<accession>A0A6S7IIP2</accession>
<dbReference type="PANTHER" id="PTHR35558">
    <property type="entry name" value="SGNH_HYDRO DOMAIN-CONTAINING PROTEIN"/>
    <property type="match status" value="1"/>
</dbReference>
<name>A0A6S7IIP2_PARCT</name>
<comment type="caution">
    <text evidence="1">The sequence shown here is derived from an EMBL/GenBank/DDBJ whole genome shotgun (WGS) entry which is preliminary data.</text>
</comment>
<dbReference type="AlphaFoldDB" id="A0A6S7IIP2"/>
<protein>
    <submittedName>
        <fullName evidence="1">Uncharacterized protein</fullName>
    </submittedName>
</protein>
<dbReference type="Proteomes" id="UP001152795">
    <property type="component" value="Unassembled WGS sequence"/>
</dbReference>
<dbReference type="PANTHER" id="PTHR35558:SF1">
    <property type="entry name" value="ENDONUCLEASE_EXONUCLEASE_PHOSPHATASE DOMAIN-CONTAINING PROTEIN"/>
    <property type="match status" value="1"/>
</dbReference>